<name>A0A6I4V0F9_9SPHN</name>
<feature type="signal peptide" evidence="1">
    <location>
        <begin position="1"/>
        <end position="26"/>
    </location>
</feature>
<comment type="caution">
    <text evidence="2">The sequence shown here is derived from an EMBL/GenBank/DDBJ whole genome shotgun (WGS) entry which is preliminary data.</text>
</comment>
<reference evidence="2 3" key="1">
    <citation type="submission" date="2019-12" db="EMBL/GenBank/DDBJ databases">
        <title>Genomic-based taxomic classification of the family Erythrobacteraceae.</title>
        <authorList>
            <person name="Xu L."/>
        </authorList>
    </citation>
    <scope>NUCLEOTIDE SEQUENCE [LARGE SCALE GENOMIC DNA]</scope>
    <source>
        <strain evidence="2 3">SW-109</strain>
    </source>
</reference>
<dbReference type="NCBIfam" id="TIGR01451">
    <property type="entry name" value="B_ant_repeat"/>
    <property type="match status" value="1"/>
</dbReference>
<evidence type="ECO:0000313" key="2">
    <source>
        <dbReference type="EMBL" id="MXP46576.1"/>
    </source>
</evidence>
<proteinExistence type="predicted"/>
<accession>A0A6I4V0F9</accession>
<keyword evidence="3" id="KW-1185">Reference proteome</keyword>
<feature type="chain" id="PRO_5026064176" evidence="1">
    <location>
        <begin position="27"/>
        <end position="325"/>
    </location>
</feature>
<gene>
    <name evidence="2" type="ORF">GRI43_04090</name>
</gene>
<dbReference type="InterPro" id="IPR047589">
    <property type="entry name" value="DUF11_rpt"/>
</dbReference>
<protein>
    <submittedName>
        <fullName evidence="2">DUF11 domain-containing protein</fullName>
    </submittedName>
</protein>
<dbReference type="OrthoDB" id="8455960at2"/>
<dbReference type="Proteomes" id="UP000471435">
    <property type="component" value="Unassembled WGS sequence"/>
</dbReference>
<dbReference type="AlphaFoldDB" id="A0A6I4V0F9"/>
<evidence type="ECO:0000256" key="1">
    <source>
        <dbReference type="SAM" id="SignalP"/>
    </source>
</evidence>
<organism evidence="2 3">
    <name type="scientific">Pontixanthobacter luteolus</name>
    <dbReference type="NCBI Taxonomy" id="295089"/>
    <lineage>
        <taxon>Bacteria</taxon>
        <taxon>Pseudomonadati</taxon>
        <taxon>Pseudomonadota</taxon>
        <taxon>Alphaproteobacteria</taxon>
        <taxon>Sphingomonadales</taxon>
        <taxon>Erythrobacteraceae</taxon>
        <taxon>Pontixanthobacter</taxon>
    </lineage>
</organism>
<dbReference type="RefSeq" id="WP_160729794.1">
    <property type="nucleotide sequence ID" value="NZ_CANLWR010000001.1"/>
</dbReference>
<keyword evidence="1" id="KW-0732">Signal</keyword>
<dbReference type="EMBL" id="WTYP01000001">
    <property type="protein sequence ID" value="MXP46576.1"/>
    <property type="molecule type" value="Genomic_DNA"/>
</dbReference>
<evidence type="ECO:0000313" key="3">
    <source>
        <dbReference type="Proteomes" id="UP000471435"/>
    </source>
</evidence>
<sequence>MAKVLITSARVISGSILLAIAAPALAEGVPAGTLIENTASATYDAGGGEETIDSNTVVLRVDELLDVAVASLDPGPIPATTGDAVLTFSVTNTGNGPEAYFLTANPAQAGNDFDPTVDGIAVDTNGNGVYDPGVDEILVGPETTAILDPDQILTVFVLLSVPAAAVDLDQADVDLLAEAVTGTGTPGTTFAGQGENGGDAVVGPNGADDNAIGTIIVGITTVDLVKSASVLDPFGGTTVVPGSVITYTIAATVTGSGSVNGLLITDPIPADTTYVASSLALDGSALTDAADADAGEASDAAGISVDIGTAAGGTDYSVTFDVSVD</sequence>